<feature type="compositionally biased region" description="Low complexity" evidence="1">
    <location>
        <begin position="10"/>
        <end position="23"/>
    </location>
</feature>
<feature type="region of interest" description="Disordered" evidence="1">
    <location>
        <begin position="1"/>
        <end position="38"/>
    </location>
</feature>
<organism evidence="2 3">
    <name type="scientific">Megalurothrips usitatus</name>
    <name type="common">bean blossom thrips</name>
    <dbReference type="NCBI Taxonomy" id="439358"/>
    <lineage>
        <taxon>Eukaryota</taxon>
        <taxon>Metazoa</taxon>
        <taxon>Ecdysozoa</taxon>
        <taxon>Arthropoda</taxon>
        <taxon>Hexapoda</taxon>
        <taxon>Insecta</taxon>
        <taxon>Pterygota</taxon>
        <taxon>Neoptera</taxon>
        <taxon>Paraneoptera</taxon>
        <taxon>Thysanoptera</taxon>
        <taxon>Terebrantia</taxon>
        <taxon>Thripoidea</taxon>
        <taxon>Thripidae</taxon>
        <taxon>Megalurothrips</taxon>
    </lineage>
</organism>
<dbReference type="EMBL" id="JAPTSV010000014">
    <property type="protein sequence ID" value="KAJ1520980.1"/>
    <property type="molecule type" value="Genomic_DNA"/>
</dbReference>
<evidence type="ECO:0000313" key="3">
    <source>
        <dbReference type="Proteomes" id="UP001075354"/>
    </source>
</evidence>
<proteinExistence type="predicted"/>
<feature type="region of interest" description="Disordered" evidence="1">
    <location>
        <begin position="51"/>
        <end position="101"/>
    </location>
</feature>
<keyword evidence="3" id="KW-1185">Reference proteome</keyword>
<reference evidence="2" key="1">
    <citation type="submission" date="2022-12" db="EMBL/GenBank/DDBJ databases">
        <title>Chromosome-level genome assembly of the bean flower thrips Megalurothrips usitatus.</title>
        <authorList>
            <person name="Ma L."/>
            <person name="Liu Q."/>
            <person name="Li H."/>
            <person name="Cai W."/>
        </authorList>
    </citation>
    <scope>NUCLEOTIDE SEQUENCE</scope>
    <source>
        <strain evidence="2">Cailab_2022a</strain>
    </source>
</reference>
<gene>
    <name evidence="2" type="ORF">ONE63_004052</name>
</gene>
<evidence type="ECO:0000313" key="2">
    <source>
        <dbReference type="EMBL" id="KAJ1520980.1"/>
    </source>
</evidence>
<protein>
    <submittedName>
        <fullName evidence="2">Uncharacterized protein</fullName>
    </submittedName>
</protein>
<dbReference type="Proteomes" id="UP001075354">
    <property type="component" value="Chromosome 14"/>
</dbReference>
<evidence type="ECO:0000256" key="1">
    <source>
        <dbReference type="SAM" id="MobiDB-lite"/>
    </source>
</evidence>
<feature type="compositionally biased region" description="Basic residues" evidence="1">
    <location>
        <begin position="52"/>
        <end position="63"/>
    </location>
</feature>
<comment type="caution">
    <text evidence="2">The sequence shown here is derived from an EMBL/GenBank/DDBJ whole genome shotgun (WGS) entry which is preliminary data.</text>
</comment>
<sequence length="101" mass="10974">MGCWSRTRWSPSCTSCTPASPSSGRARTPVWASGSASGRMLTRRCCWSWGRRSGRRSSRRSPRPARPCSRTPASGTPPAATPWGTTPSWSISTTTTSRAER</sequence>
<accession>A0AAV7XBX9</accession>
<feature type="compositionally biased region" description="Low complexity" evidence="1">
    <location>
        <begin position="66"/>
        <end position="101"/>
    </location>
</feature>
<name>A0AAV7XBX9_9NEOP</name>
<dbReference type="AlphaFoldDB" id="A0AAV7XBX9"/>